<feature type="compositionally biased region" description="Polar residues" evidence="1">
    <location>
        <begin position="22"/>
        <end position="38"/>
    </location>
</feature>
<name>A0A7R9WW80_9STRA</name>
<keyword evidence="2" id="KW-0812">Transmembrane</keyword>
<feature type="compositionally biased region" description="Acidic residues" evidence="1">
    <location>
        <begin position="116"/>
        <end position="141"/>
    </location>
</feature>
<organism evidence="4">
    <name type="scientific">Craspedostauros australis</name>
    <dbReference type="NCBI Taxonomy" id="1486917"/>
    <lineage>
        <taxon>Eukaryota</taxon>
        <taxon>Sar</taxon>
        <taxon>Stramenopiles</taxon>
        <taxon>Ochrophyta</taxon>
        <taxon>Bacillariophyta</taxon>
        <taxon>Bacillariophyceae</taxon>
        <taxon>Bacillariophycidae</taxon>
        <taxon>Naviculales</taxon>
        <taxon>Naviculaceae</taxon>
        <taxon>Craspedostauros</taxon>
    </lineage>
</organism>
<gene>
    <name evidence="4" type="ORF">CAUS1442_LOCUS9242</name>
</gene>
<feature type="signal peptide" evidence="3">
    <location>
        <begin position="1"/>
        <end position="22"/>
    </location>
</feature>
<feature type="region of interest" description="Disordered" evidence="1">
    <location>
        <begin position="153"/>
        <end position="196"/>
    </location>
</feature>
<feature type="transmembrane region" description="Helical" evidence="2">
    <location>
        <begin position="202"/>
        <end position="223"/>
    </location>
</feature>
<sequence length="225" mass="23646">MLLRRLFASAAILLSLCHHVQPSRSPSTSVARQHNRTAASPHLRTQPATPKVQHLRSNNRTTAHSTNLSATFDPDTTPSPETDGTTVGVVNTTVATAGKMSNAEASTVDPEPNVDSSDDCEDDDSNDDCDDDDDDDDDDEMFGGVIFRFERRELKGSSSGGRGGSSSGRNKGSGGYTTTGGRSSTNSNSQDGNGGDLSTKEIFIVVGIVVGSLIGVAFCVCFAEK</sequence>
<evidence type="ECO:0000256" key="1">
    <source>
        <dbReference type="SAM" id="MobiDB-lite"/>
    </source>
</evidence>
<evidence type="ECO:0000313" key="4">
    <source>
        <dbReference type="EMBL" id="CAD8337114.1"/>
    </source>
</evidence>
<reference evidence="4" key="1">
    <citation type="submission" date="2021-01" db="EMBL/GenBank/DDBJ databases">
        <authorList>
            <person name="Corre E."/>
            <person name="Pelletier E."/>
            <person name="Niang G."/>
            <person name="Scheremetjew M."/>
            <person name="Finn R."/>
            <person name="Kale V."/>
            <person name="Holt S."/>
            <person name="Cochrane G."/>
            <person name="Meng A."/>
            <person name="Brown T."/>
            <person name="Cohen L."/>
        </authorList>
    </citation>
    <scope>NUCLEOTIDE SEQUENCE</scope>
    <source>
        <strain evidence="4">CCMP3328</strain>
    </source>
</reference>
<feature type="compositionally biased region" description="Low complexity" evidence="1">
    <location>
        <begin position="82"/>
        <end position="98"/>
    </location>
</feature>
<evidence type="ECO:0000256" key="2">
    <source>
        <dbReference type="SAM" id="Phobius"/>
    </source>
</evidence>
<keyword evidence="3" id="KW-0732">Signal</keyword>
<protein>
    <submittedName>
        <fullName evidence="4">Uncharacterized protein</fullName>
    </submittedName>
</protein>
<evidence type="ECO:0000256" key="3">
    <source>
        <dbReference type="SAM" id="SignalP"/>
    </source>
</evidence>
<feature type="compositionally biased region" description="Low complexity" evidence="1">
    <location>
        <begin position="179"/>
        <end position="189"/>
    </location>
</feature>
<keyword evidence="2" id="KW-0472">Membrane</keyword>
<dbReference type="EMBL" id="HBEF01014768">
    <property type="protein sequence ID" value="CAD8337114.1"/>
    <property type="molecule type" value="Transcribed_RNA"/>
</dbReference>
<feature type="chain" id="PRO_5030973932" evidence="3">
    <location>
        <begin position="23"/>
        <end position="225"/>
    </location>
</feature>
<feature type="region of interest" description="Disordered" evidence="1">
    <location>
        <begin position="21"/>
        <end position="141"/>
    </location>
</feature>
<dbReference type="AlphaFoldDB" id="A0A7R9WW80"/>
<accession>A0A7R9WW80</accession>
<feature type="compositionally biased region" description="Polar residues" evidence="1">
    <location>
        <begin position="55"/>
        <end position="80"/>
    </location>
</feature>
<feature type="compositionally biased region" description="Gly residues" evidence="1">
    <location>
        <begin position="158"/>
        <end position="178"/>
    </location>
</feature>
<proteinExistence type="predicted"/>
<keyword evidence="2" id="KW-1133">Transmembrane helix</keyword>